<evidence type="ECO:0000256" key="2">
    <source>
        <dbReference type="SAM" id="Phobius"/>
    </source>
</evidence>
<keyword evidence="4" id="KW-1185">Reference proteome</keyword>
<evidence type="ECO:0000256" key="1">
    <source>
        <dbReference type="SAM" id="MobiDB-lite"/>
    </source>
</evidence>
<proteinExistence type="predicted"/>
<protein>
    <submittedName>
        <fullName evidence="3">Uncharacterized protein</fullName>
    </submittedName>
</protein>
<feature type="compositionally biased region" description="Basic and acidic residues" evidence="1">
    <location>
        <begin position="102"/>
        <end position="119"/>
    </location>
</feature>
<name>A0A9P4R614_9PLEO</name>
<keyword evidence="2" id="KW-0472">Membrane</keyword>
<comment type="caution">
    <text evidence="3">The sequence shown here is derived from an EMBL/GenBank/DDBJ whole genome shotgun (WGS) entry which is preliminary data.</text>
</comment>
<dbReference type="Proteomes" id="UP000799444">
    <property type="component" value="Unassembled WGS sequence"/>
</dbReference>
<sequence>MEGWKSVDLASLSTLAAYSLTTERWGLEQFPNSFPNSFSESDFASIGRNTTGPAKSDIVGLAHGTAVLIVIFTTIIMGWLSSMVDRLELKAPRRAPGPQPMEIRETHHPPAPKKTETRARPVVTTPSDEEKSRDIAYCTDLLRQMYRLELDIWAAQDNVGVDANGECRRLRERSDALYREIARIVGGWRLIPAGYFSTEEQLYVNEICTAMASASGEAQPRGAQVQGVNG</sequence>
<keyword evidence="2" id="KW-0812">Transmembrane</keyword>
<keyword evidence="2" id="KW-1133">Transmembrane helix</keyword>
<evidence type="ECO:0000313" key="4">
    <source>
        <dbReference type="Proteomes" id="UP000799444"/>
    </source>
</evidence>
<dbReference type="AlphaFoldDB" id="A0A9P4R614"/>
<accession>A0A9P4R614</accession>
<organism evidence="3 4">
    <name type="scientific">Polyplosphaeria fusca</name>
    <dbReference type="NCBI Taxonomy" id="682080"/>
    <lineage>
        <taxon>Eukaryota</taxon>
        <taxon>Fungi</taxon>
        <taxon>Dikarya</taxon>
        <taxon>Ascomycota</taxon>
        <taxon>Pezizomycotina</taxon>
        <taxon>Dothideomycetes</taxon>
        <taxon>Pleosporomycetidae</taxon>
        <taxon>Pleosporales</taxon>
        <taxon>Tetraplosphaeriaceae</taxon>
        <taxon>Polyplosphaeria</taxon>
    </lineage>
</organism>
<feature type="transmembrane region" description="Helical" evidence="2">
    <location>
        <begin position="58"/>
        <end position="80"/>
    </location>
</feature>
<reference evidence="3" key="1">
    <citation type="journal article" date="2020" name="Stud. Mycol.">
        <title>101 Dothideomycetes genomes: a test case for predicting lifestyles and emergence of pathogens.</title>
        <authorList>
            <person name="Haridas S."/>
            <person name="Albert R."/>
            <person name="Binder M."/>
            <person name="Bloem J."/>
            <person name="Labutti K."/>
            <person name="Salamov A."/>
            <person name="Andreopoulos B."/>
            <person name="Baker S."/>
            <person name="Barry K."/>
            <person name="Bills G."/>
            <person name="Bluhm B."/>
            <person name="Cannon C."/>
            <person name="Castanera R."/>
            <person name="Culley D."/>
            <person name="Daum C."/>
            <person name="Ezra D."/>
            <person name="Gonzalez J."/>
            <person name="Henrissat B."/>
            <person name="Kuo A."/>
            <person name="Liang C."/>
            <person name="Lipzen A."/>
            <person name="Lutzoni F."/>
            <person name="Magnuson J."/>
            <person name="Mondo S."/>
            <person name="Nolan M."/>
            <person name="Ohm R."/>
            <person name="Pangilinan J."/>
            <person name="Park H.-J."/>
            <person name="Ramirez L."/>
            <person name="Alfaro M."/>
            <person name="Sun H."/>
            <person name="Tritt A."/>
            <person name="Yoshinaga Y."/>
            <person name="Zwiers L.-H."/>
            <person name="Turgeon B."/>
            <person name="Goodwin S."/>
            <person name="Spatafora J."/>
            <person name="Crous P."/>
            <person name="Grigoriev I."/>
        </authorList>
    </citation>
    <scope>NUCLEOTIDE SEQUENCE</scope>
    <source>
        <strain evidence="3">CBS 125425</strain>
    </source>
</reference>
<dbReference type="EMBL" id="ML996114">
    <property type="protein sequence ID" value="KAF2737636.1"/>
    <property type="molecule type" value="Genomic_DNA"/>
</dbReference>
<gene>
    <name evidence="3" type="ORF">EJ04DRAFT_510085</name>
</gene>
<feature type="region of interest" description="Disordered" evidence="1">
    <location>
        <begin position="93"/>
        <end position="128"/>
    </location>
</feature>
<evidence type="ECO:0000313" key="3">
    <source>
        <dbReference type="EMBL" id="KAF2737636.1"/>
    </source>
</evidence>
<dbReference type="OrthoDB" id="5223630at2759"/>